<comment type="caution">
    <text evidence="1">The sequence shown here is derived from an EMBL/GenBank/DDBJ whole genome shotgun (WGS) entry which is preliminary data.</text>
</comment>
<proteinExistence type="predicted"/>
<dbReference type="Proteomes" id="UP001241377">
    <property type="component" value="Unassembled WGS sequence"/>
</dbReference>
<gene>
    <name evidence="1" type="ORF">QFC19_002230</name>
</gene>
<dbReference type="EMBL" id="JASBWR010000018">
    <property type="protein sequence ID" value="KAJ9109477.1"/>
    <property type="molecule type" value="Genomic_DNA"/>
</dbReference>
<evidence type="ECO:0000313" key="2">
    <source>
        <dbReference type="Proteomes" id="UP001241377"/>
    </source>
</evidence>
<name>A0ACC2WCX2_9TREE</name>
<keyword evidence="2" id="KW-1185">Reference proteome</keyword>
<organism evidence="1 2">
    <name type="scientific">Naganishia cerealis</name>
    <dbReference type="NCBI Taxonomy" id="610337"/>
    <lineage>
        <taxon>Eukaryota</taxon>
        <taxon>Fungi</taxon>
        <taxon>Dikarya</taxon>
        <taxon>Basidiomycota</taxon>
        <taxon>Agaricomycotina</taxon>
        <taxon>Tremellomycetes</taxon>
        <taxon>Filobasidiales</taxon>
        <taxon>Filobasidiaceae</taxon>
        <taxon>Naganishia</taxon>
    </lineage>
</organism>
<accession>A0ACC2WCX2</accession>
<sequence length="396" mass="44978">MDLGSFWADDSYGGASSWADEEIDMASIGVPTTGPSTGASTSTYKRQESFGSSRFEDQRQDRQEYPIPDEPPYRARVGNLPWEVTEDDLARFLEDRMQTRDAISEIKLPVDTMTGKLRGFGFVTFKDRDVLEESLRLTLSDFNGRKIFVNVAAPQKQDVFEMDWRASRGPLTGGSGRDRGDRPRREEVDIDWTSARGQGTLPPREPRDRMDRGDRPRREEPDIDWSSARGKGVLPPREPRERSDRPRREEPEIDWSSARGQGSLPPREPRERSIRTPKRDEPEFDWSSARGLGTLPPRERSNRTPKKAEPVLDWKRGQTVEPRKPKKDTSKPEEEKEQPKAKKSLYEVLAVEGDGDDESDDEPVAKKTGDDAVSALESKTSELSVDEKEGWSTVKK</sequence>
<reference evidence="1" key="1">
    <citation type="submission" date="2023-04" db="EMBL/GenBank/DDBJ databases">
        <title>Draft Genome sequencing of Naganishia species isolated from polar environments using Oxford Nanopore Technology.</title>
        <authorList>
            <person name="Leo P."/>
            <person name="Venkateswaran K."/>
        </authorList>
    </citation>
    <scope>NUCLEOTIDE SEQUENCE</scope>
    <source>
        <strain evidence="1">MNA-CCFEE 5261</strain>
    </source>
</reference>
<evidence type="ECO:0000313" key="1">
    <source>
        <dbReference type="EMBL" id="KAJ9109477.1"/>
    </source>
</evidence>
<protein>
    <submittedName>
        <fullName evidence="1">Uncharacterized protein</fullName>
    </submittedName>
</protein>